<organism evidence="1 2">
    <name type="scientific">Mycobacterium pinniadriaticum</name>
    <dbReference type="NCBI Taxonomy" id="2994102"/>
    <lineage>
        <taxon>Bacteria</taxon>
        <taxon>Bacillati</taxon>
        <taxon>Actinomycetota</taxon>
        <taxon>Actinomycetes</taxon>
        <taxon>Mycobacteriales</taxon>
        <taxon>Mycobacteriaceae</taxon>
        <taxon>Mycobacterium</taxon>
    </lineage>
</organism>
<dbReference type="Proteomes" id="UP001300745">
    <property type="component" value="Unassembled WGS sequence"/>
</dbReference>
<evidence type="ECO:0000313" key="1">
    <source>
        <dbReference type="EMBL" id="MCX2938226.1"/>
    </source>
</evidence>
<proteinExistence type="predicted"/>
<accession>A0ABT3SFD7</accession>
<protein>
    <submittedName>
        <fullName evidence="1">Uncharacterized protein</fullName>
    </submittedName>
</protein>
<name>A0ABT3SFD7_9MYCO</name>
<sequence>MSAITVLRPAPPAVTTTETASAPAYSAEQIAAAQKEACGASATSATPINDAQKAFAATTADRNSLDYKAALANWQTVLAVETQYLRYHVPPATPRDVADATNEYVTSLIALGDANTREVSDQEAEKFIADTRSTGDRLTQLCGG</sequence>
<dbReference type="EMBL" id="JAPJDO010000012">
    <property type="protein sequence ID" value="MCX2938226.1"/>
    <property type="molecule type" value="Genomic_DNA"/>
</dbReference>
<gene>
    <name evidence="1" type="ORF">ORI27_16075</name>
</gene>
<evidence type="ECO:0000313" key="2">
    <source>
        <dbReference type="Proteomes" id="UP001300745"/>
    </source>
</evidence>
<keyword evidence="2" id="KW-1185">Reference proteome</keyword>
<comment type="caution">
    <text evidence="1">The sequence shown here is derived from an EMBL/GenBank/DDBJ whole genome shotgun (WGS) entry which is preliminary data.</text>
</comment>
<dbReference type="RefSeq" id="WP_265997834.1">
    <property type="nucleotide sequence ID" value="NZ_JAPJDN010000012.1"/>
</dbReference>
<reference evidence="1 2" key="1">
    <citation type="submission" date="2022-11" db="EMBL/GenBank/DDBJ databases">
        <title>Mycobacterium sp. nov.</title>
        <authorList>
            <person name="Papic B."/>
            <person name="Spicic S."/>
            <person name="Duvnjak S."/>
        </authorList>
    </citation>
    <scope>NUCLEOTIDE SEQUENCE [LARGE SCALE GENOMIC DNA]</scope>
    <source>
        <strain evidence="1 2">CVI_P4</strain>
    </source>
</reference>